<gene>
    <name evidence="8" type="ORF">EW026_g1655</name>
</gene>
<dbReference type="CDD" id="cd00201">
    <property type="entry name" value="WW"/>
    <property type="match status" value="1"/>
</dbReference>
<dbReference type="PROSITE" id="PS01159">
    <property type="entry name" value="WW_DOMAIN_1"/>
    <property type="match status" value="1"/>
</dbReference>
<sequence length="423" mass="46173">MTPTLPDTLTNAVLAAISDASFSVDIPKLSPDLWDRVCILTPENKAENERLEFLGDALMDACFGIDLYEKLPDGTPFMYTELRSALHRNLVFCHLANKMGIITSGHTKSLGDVFETLVGAYYTEKGFHALHEWAKRTYEPIIEAAVRAYYEYAAKVSALGSSAQSPGPGTSPSKGKGKRRHSAAAGPSSSSATTRHSYVSTNATIMVGSPPSAGGSTIENRTTHNAVLTTAVPQDVHSGSAGTPSSLPSYLSRNMENLDLDGPEIPTTRPIARSQYSLVLDDDPLPEFWEAVRMPDGNIFFVDHKTQTTTWDDPRSRAQRDAEAVDINSAWAARLMSPLPDTPEGFRTQFSSLPTEPLAEAYLHKDPPFPELLRDGYVFDPSFPNLPEGPLPDFWEEQRGSDGHVYYIDHAGATIIKKASLLG</sequence>
<proteinExistence type="predicted"/>
<feature type="domain" description="RNase III" evidence="7">
    <location>
        <begin position="44"/>
        <end position="126"/>
    </location>
</feature>
<evidence type="ECO:0000259" key="6">
    <source>
        <dbReference type="PROSITE" id="PS50020"/>
    </source>
</evidence>
<dbReference type="InterPro" id="IPR051583">
    <property type="entry name" value="YAP1"/>
</dbReference>
<dbReference type="SUPFAM" id="SSF51045">
    <property type="entry name" value="WW domain"/>
    <property type="match status" value="2"/>
</dbReference>
<organism evidence="8 9">
    <name type="scientific">Hermanssonia centrifuga</name>
    <dbReference type="NCBI Taxonomy" id="98765"/>
    <lineage>
        <taxon>Eukaryota</taxon>
        <taxon>Fungi</taxon>
        <taxon>Dikarya</taxon>
        <taxon>Basidiomycota</taxon>
        <taxon>Agaricomycotina</taxon>
        <taxon>Agaricomycetes</taxon>
        <taxon>Polyporales</taxon>
        <taxon>Meruliaceae</taxon>
        <taxon>Hermanssonia</taxon>
    </lineage>
</organism>
<dbReference type="SMART" id="SM00535">
    <property type="entry name" value="RIBOc"/>
    <property type="match status" value="1"/>
</dbReference>
<dbReference type="SUPFAM" id="SSF69065">
    <property type="entry name" value="RNase III domain-like"/>
    <property type="match status" value="1"/>
</dbReference>
<feature type="domain" description="WW" evidence="6">
    <location>
        <begin position="283"/>
        <end position="316"/>
    </location>
</feature>
<evidence type="ECO:0000313" key="9">
    <source>
        <dbReference type="Proteomes" id="UP000309038"/>
    </source>
</evidence>
<dbReference type="AlphaFoldDB" id="A0A4S4KSG1"/>
<keyword evidence="4" id="KW-0539">Nucleus</keyword>
<dbReference type="Pfam" id="PF00636">
    <property type="entry name" value="Ribonuclease_3"/>
    <property type="match status" value="1"/>
</dbReference>
<dbReference type="PANTHER" id="PTHR17616">
    <property type="entry name" value="YES-ASSOCIATED PROTEIN YAP1 FAMILY MEMBER"/>
    <property type="match status" value="1"/>
</dbReference>
<protein>
    <submittedName>
        <fullName evidence="8">Uncharacterized protein</fullName>
    </submittedName>
</protein>
<evidence type="ECO:0000256" key="4">
    <source>
        <dbReference type="ARBA" id="ARBA00023242"/>
    </source>
</evidence>
<comment type="subcellular location">
    <subcellularLocation>
        <location evidence="2">Cytoplasm</location>
    </subcellularLocation>
    <subcellularLocation>
        <location evidence="1">Nucleus</location>
    </subcellularLocation>
</comment>
<comment type="caution">
    <text evidence="8">The sequence shown here is derived from an EMBL/GenBank/DDBJ whole genome shotgun (WGS) entry which is preliminary data.</text>
</comment>
<dbReference type="GO" id="GO:0005737">
    <property type="term" value="C:cytoplasm"/>
    <property type="evidence" value="ECO:0007669"/>
    <property type="project" value="UniProtKB-SubCell"/>
</dbReference>
<dbReference type="PROSITE" id="PS00517">
    <property type="entry name" value="RNASE_3_1"/>
    <property type="match status" value="1"/>
</dbReference>
<dbReference type="InterPro" id="IPR000999">
    <property type="entry name" value="RNase_III_dom"/>
</dbReference>
<dbReference type="Gene3D" id="1.10.1520.10">
    <property type="entry name" value="Ribonuclease III domain"/>
    <property type="match status" value="1"/>
</dbReference>
<dbReference type="Proteomes" id="UP000309038">
    <property type="component" value="Unassembled WGS sequence"/>
</dbReference>
<dbReference type="PROSITE" id="PS50142">
    <property type="entry name" value="RNASE_3_2"/>
    <property type="match status" value="1"/>
</dbReference>
<dbReference type="InterPro" id="IPR036389">
    <property type="entry name" value="RNase_III_sf"/>
</dbReference>
<dbReference type="GO" id="GO:0006396">
    <property type="term" value="P:RNA processing"/>
    <property type="evidence" value="ECO:0007669"/>
    <property type="project" value="InterPro"/>
</dbReference>
<keyword evidence="3" id="KW-0963">Cytoplasm</keyword>
<dbReference type="CDD" id="cd00593">
    <property type="entry name" value="RIBOc"/>
    <property type="match status" value="1"/>
</dbReference>
<dbReference type="GO" id="GO:0045944">
    <property type="term" value="P:positive regulation of transcription by RNA polymerase II"/>
    <property type="evidence" value="ECO:0007669"/>
    <property type="project" value="TreeGrafter"/>
</dbReference>
<evidence type="ECO:0000256" key="1">
    <source>
        <dbReference type="ARBA" id="ARBA00004123"/>
    </source>
</evidence>
<accession>A0A4S4KSG1</accession>
<dbReference type="GO" id="GO:0035329">
    <property type="term" value="P:hippo signaling"/>
    <property type="evidence" value="ECO:0007669"/>
    <property type="project" value="TreeGrafter"/>
</dbReference>
<dbReference type="InterPro" id="IPR001202">
    <property type="entry name" value="WW_dom"/>
</dbReference>
<dbReference type="GO" id="GO:0003713">
    <property type="term" value="F:transcription coactivator activity"/>
    <property type="evidence" value="ECO:0007669"/>
    <property type="project" value="TreeGrafter"/>
</dbReference>
<evidence type="ECO:0000256" key="3">
    <source>
        <dbReference type="ARBA" id="ARBA00022490"/>
    </source>
</evidence>
<dbReference type="Gene3D" id="2.20.70.10">
    <property type="match status" value="2"/>
</dbReference>
<name>A0A4S4KSG1_9APHY</name>
<dbReference type="GO" id="GO:0004525">
    <property type="term" value="F:ribonuclease III activity"/>
    <property type="evidence" value="ECO:0007669"/>
    <property type="project" value="InterPro"/>
</dbReference>
<dbReference type="Pfam" id="PF00397">
    <property type="entry name" value="WW"/>
    <property type="match status" value="1"/>
</dbReference>
<feature type="compositionally biased region" description="Low complexity" evidence="5">
    <location>
        <begin position="165"/>
        <end position="174"/>
    </location>
</feature>
<dbReference type="GO" id="GO:0005634">
    <property type="term" value="C:nucleus"/>
    <property type="evidence" value="ECO:0007669"/>
    <property type="project" value="UniProtKB-SubCell"/>
</dbReference>
<evidence type="ECO:0000256" key="5">
    <source>
        <dbReference type="SAM" id="MobiDB-lite"/>
    </source>
</evidence>
<evidence type="ECO:0000313" key="8">
    <source>
        <dbReference type="EMBL" id="THH00938.1"/>
    </source>
</evidence>
<dbReference type="EMBL" id="SGPJ01000036">
    <property type="protein sequence ID" value="THH00938.1"/>
    <property type="molecule type" value="Genomic_DNA"/>
</dbReference>
<evidence type="ECO:0000259" key="7">
    <source>
        <dbReference type="PROSITE" id="PS50142"/>
    </source>
</evidence>
<evidence type="ECO:0000256" key="2">
    <source>
        <dbReference type="ARBA" id="ARBA00004496"/>
    </source>
</evidence>
<feature type="compositionally biased region" description="Low complexity" evidence="5">
    <location>
        <begin position="183"/>
        <end position="192"/>
    </location>
</feature>
<dbReference type="InterPro" id="IPR036020">
    <property type="entry name" value="WW_dom_sf"/>
</dbReference>
<dbReference type="SMART" id="SM00456">
    <property type="entry name" value="WW"/>
    <property type="match status" value="1"/>
</dbReference>
<keyword evidence="9" id="KW-1185">Reference proteome</keyword>
<dbReference type="PROSITE" id="PS50020">
    <property type="entry name" value="WW_DOMAIN_2"/>
    <property type="match status" value="1"/>
</dbReference>
<reference evidence="8 9" key="1">
    <citation type="submission" date="2019-02" db="EMBL/GenBank/DDBJ databases">
        <title>Genome sequencing of the rare red list fungi Phlebia centrifuga.</title>
        <authorList>
            <person name="Buettner E."/>
            <person name="Kellner H."/>
        </authorList>
    </citation>
    <scope>NUCLEOTIDE SEQUENCE [LARGE SCALE GENOMIC DNA]</scope>
    <source>
        <strain evidence="8 9">DSM 108282</strain>
    </source>
</reference>
<feature type="region of interest" description="Disordered" evidence="5">
    <location>
        <begin position="160"/>
        <end position="196"/>
    </location>
</feature>
<dbReference type="PANTHER" id="PTHR17616:SF8">
    <property type="entry name" value="TRANSCRIPTIONAL COACTIVATOR YORKIE"/>
    <property type="match status" value="1"/>
</dbReference>